<feature type="domain" description="Beta-lactamase-related" evidence="2">
    <location>
        <begin position="263"/>
        <end position="579"/>
    </location>
</feature>
<dbReference type="AlphaFoldDB" id="H1YBU2"/>
<evidence type="ECO:0000313" key="4">
    <source>
        <dbReference type="Proteomes" id="UP000002774"/>
    </source>
</evidence>
<dbReference type="EMBL" id="CM001403">
    <property type="protein sequence ID" value="EHQ26055.1"/>
    <property type="molecule type" value="Genomic_DNA"/>
</dbReference>
<proteinExistence type="predicted"/>
<sequence>MRRGLRIKWYTVLATVILAFAITFAHAQAPNTAAEINTDIIARKCIRLINQHQTDSAYALTGEAFQKLMTLEQWKAFNQNQLAALLPFKDVIFKGSDAPVNHYKLEGKMALQLNISLDDHNKIADFNFVSYQDEIKPANMSEDEKQTDLIAMKVLSFLNAKQADSAYVLAGEAFKSKIDLPTWHDITEKQLYPLLPLQKPVFVGSLNGVNKYKLDQLQLIIGLDETGKFATLAIQAYHEDAKKSIKAATDNHLHSKLDSLVNHWLSHYIQTKGNVGLSAAVYYKGLDHYYNYGETASGNHQLPDRHTLYEIGSITKTFTATLLAKAVTQGLVTLDTRITKFLPDSVAANPYIKLITLKQLANHTSGLPRMPDNIDATITNLRQPYENYDVPHLLAYLKSYKATRGVGVKYEYSNLGAGLLGVILEKIYHKPYAELVKLYITQPLLLRETKIDLTATDTKRLAQGYDMANNPAALWIQNATQAAGAIKSTAFDLLQYGKKQFQLLNNPLLPILKLTHQPTFDDGINRVGLGWHYLKDDKDPVIQHTGGTGGYRTAICVNLKRNMVVVLLTNNATTGDSLGLELMAALEKALPK</sequence>
<dbReference type="InterPro" id="IPR001466">
    <property type="entry name" value="Beta-lactam-related"/>
</dbReference>
<feature type="signal peptide" evidence="1">
    <location>
        <begin position="1"/>
        <end position="27"/>
    </location>
</feature>
<dbReference type="STRING" id="714943.Mucpa_1908"/>
<dbReference type="Pfam" id="PF00144">
    <property type="entry name" value="Beta-lactamase"/>
    <property type="match status" value="1"/>
</dbReference>
<dbReference type="Proteomes" id="UP000002774">
    <property type="component" value="Chromosome"/>
</dbReference>
<dbReference type="InterPro" id="IPR050491">
    <property type="entry name" value="AmpC-like"/>
</dbReference>
<dbReference type="PANTHER" id="PTHR46825">
    <property type="entry name" value="D-ALANYL-D-ALANINE-CARBOXYPEPTIDASE/ENDOPEPTIDASE AMPH"/>
    <property type="match status" value="1"/>
</dbReference>
<dbReference type="eggNOG" id="COG1680">
    <property type="taxonomic scope" value="Bacteria"/>
</dbReference>
<evidence type="ECO:0000313" key="3">
    <source>
        <dbReference type="EMBL" id="EHQ26055.1"/>
    </source>
</evidence>
<dbReference type="Gene3D" id="3.40.710.10">
    <property type="entry name" value="DD-peptidase/beta-lactamase superfamily"/>
    <property type="match status" value="1"/>
</dbReference>
<dbReference type="OrthoDB" id="9793489at2"/>
<keyword evidence="1" id="KW-0732">Signal</keyword>
<keyword evidence="4" id="KW-1185">Reference proteome</keyword>
<dbReference type="RefSeq" id="WP_008506006.1">
    <property type="nucleotide sequence ID" value="NZ_CM001403.1"/>
</dbReference>
<accession>H1YBU2</accession>
<organism evidence="3 4">
    <name type="scientific">Mucilaginibacter paludis DSM 18603</name>
    <dbReference type="NCBI Taxonomy" id="714943"/>
    <lineage>
        <taxon>Bacteria</taxon>
        <taxon>Pseudomonadati</taxon>
        <taxon>Bacteroidota</taxon>
        <taxon>Sphingobacteriia</taxon>
        <taxon>Sphingobacteriales</taxon>
        <taxon>Sphingobacteriaceae</taxon>
        <taxon>Mucilaginibacter</taxon>
    </lineage>
</organism>
<dbReference type="PANTHER" id="PTHR46825:SF8">
    <property type="entry name" value="BETA-LACTAMASE-RELATED"/>
    <property type="match status" value="1"/>
</dbReference>
<dbReference type="InterPro" id="IPR012338">
    <property type="entry name" value="Beta-lactam/transpept-like"/>
</dbReference>
<protein>
    <submittedName>
        <fullName evidence="3">Beta-lactamase</fullName>
    </submittedName>
</protein>
<evidence type="ECO:0000256" key="1">
    <source>
        <dbReference type="SAM" id="SignalP"/>
    </source>
</evidence>
<dbReference type="SUPFAM" id="SSF56601">
    <property type="entry name" value="beta-lactamase/transpeptidase-like"/>
    <property type="match status" value="1"/>
</dbReference>
<gene>
    <name evidence="3" type="ORF">Mucpa_1908</name>
</gene>
<evidence type="ECO:0000259" key="2">
    <source>
        <dbReference type="Pfam" id="PF00144"/>
    </source>
</evidence>
<feature type="chain" id="PRO_5003558541" evidence="1">
    <location>
        <begin position="28"/>
        <end position="592"/>
    </location>
</feature>
<dbReference type="HOGENOM" id="CLU_020027_7_4_10"/>
<reference evidence="3" key="1">
    <citation type="submission" date="2011-09" db="EMBL/GenBank/DDBJ databases">
        <title>The permanent draft genome of Mucilaginibacter paludis DSM 18603.</title>
        <authorList>
            <consortium name="US DOE Joint Genome Institute (JGI-PGF)"/>
            <person name="Lucas S."/>
            <person name="Han J."/>
            <person name="Lapidus A."/>
            <person name="Bruce D."/>
            <person name="Goodwin L."/>
            <person name="Pitluck S."/>
            <person name="Peters L."/>
            <person name="Kyrpides N."/>
            <person name="Mavromatis K."/>
            <person name="Ivanova N."/>
            <person name="Mikhailova N."/>
            <person name="Held B."/>
            <person name="Detter J.C."/>
            <person name="Tapia R."/>
            <person name="Han C."/>
            <person name="Land M."/>
            <person name="Hauser L."/>
            <person name="Markowitz V."/>
            <person name="Cheng J.-F."/>
            <person name="Hugenholtz P."/>
            <person name="Woyke T."/>
            <person name="Wu D."/>
            <person name="Tindall B."/>
            <person name="Brambilla E."/>
            <person name="Klenk H.-P."/>
            <person name="Eisen J.A."/>
        </authorList>
    </citation>
    <scope>NUCLEOTIDE SEQUENCE [LARGE SCALE GENOMIC DNA]</scope>
    <source>
        <strain evidence="3">DSM 18603</strain>
    </source>
</reference>
<name>H1YBU2_9SPHI</name>